<dbReference type="Gene3D" id="3.40.50.360">
    <property type="match status" value="1"/>
</dbReference>
<dbReference type="PROSITE" id="PS00201">
    <property type="entry name" value="FLAVODOXIN"/>
    <property type="match status" value="1"/>
</dbReference>
<dbReference type="GO" id="GO:0009055">
    <property type="term" value="F:electron transfer activity"/>
    <property type="evidence" value="ECO:0007669"/>
    <property type="project" value="InterPro"/>
</dbReference>
<gene>
    <name evidence="3" type="ORF">NIES1031_03830</name>
</gene>
<name>A0A1U7HXV5_9CHRO</name>
<accession>A0A1U7HXV5</accession>
<sequence length="204" mass="22118">MKILVVYYSMYGHTLQMAKAVAEGASQIAQAEVMLRRVQEFPEVDKIIDQNEFASKIREQQKDIPICTVDDLREADAVILGSPTRYGNMCAQMKQLIDSTAQLWLKGEMEGKPAAVFTSTASTHGGQETTLLTMMVPLLHLGMLIVGVPYSIPGMIHTEARGGTPYGATTIAGGQGELQPTSEDLEICKALGCRVAEVTAKVRS</sequence>
<dbReference type="EMBL" id="MRCC01000003">
    <property type="protein sequence ID" value="OKH28379.1"/>
    <property type="molecule type" value="Genomic_DNA"/>
</dbReference>
<dbReference type="GO" id="GO:0016020">
    <property type="term" value="C:membrane"/>
    <property type="evidence" value="ECO:0007669"/>
    <property type="project" value="TreeGrafter"/>
</dbReference>
<dbReference type="STRING" id="247279.NIES1031_03830"/>
<dbReference type="PANTHER" id="PTHR30546:SF23">
    <property type="entry name" value="FLAVOPROTEIN-LIKE PROTEIN YCP4-RELATED"/>
    <property type="match status" value="1"/>
</dbReference>
<feature type="domain" description="Flavodoxin-like" evidence="2">
    <location>
        <begin position="3"/>
        <end position="196"/>
    </location>
</feature>
<dbReference type="AlphaFoldDB" id="A0A1U7HXV5"/>
<dbReference type="NCBIfam" id="TIGR01755">
    <property type="entry name" value="flav_wrbA"/>
    <property type="match status" value="1"/>
</dbReference>
<dbReference type="NCBIfam" id="NF002999">
    <property type="entry name" value="PRK03767.1"/>
    <property type="match status" value="1"/>
</dbReference>
<evidence type="ECO:0000256" key="1">
    <source>
        <dbReference type="ARBA" id="ARBA00006961"/>
    </source>
</evidence>
<proteinExistence type="inferred from homology"/>
<evidence type="ECO:0000313" key="3">
    <source>
        <dbReference type="EMBL" id="OKH28379.1"/>
    </source>
</evidence>
<dbReference type="Proteomes" id="UP000185984">
    <property type="component" value="Unassembled WGS sequence"/>
</dbReference>
<evidence type="ECO:0000313" key="4">
    <source>
        <dbReference type="Proteomes" id="UP000185984"/>
    </source>
</evidence>
<dbReference type="InterPro" id="IPR010089">
    <property type="entry name" value="Flavoprotein_WrbA-like"/>
</dbReference>
<dbReference type="GO" id="GO:0003955">
    <property type="term" value="F:NAD(P)H dehydrogenase (quinone) activity"/>
    <property type="evidence" value="ECO:0007669"/>
    <property type="project" value="InterPro"/>
</dbReference>
<protein>
    <submittedName>
        <fullName evidence="3">NAD(P)H:quinone oxidoreductase, type IV</fullName>
    </submittedName>
</protein>
<dbReference type="Pfam" id="PF03358">
    <property type="entry name" value="FMN_red"/>
    <property type="match status" value="1"/>
</dbReference>
<dbReference type="InterPro" id="IPR001226">
    <property type="entry name" value="Flavodoxin_CS"/>
</dbReference>
<dbReference type="GO" id="GO:0010181">
    <property type="term" value="F:FMN binding"/>
    <property type="evidence" value="ECO:0007669"/>
    <property type="project" value="InterPro"/>
</dbReference>
<keyword evidence="4" id="KW-1185">Reference proteome</keyword>
<dbReference type="PANTHER" id="PTHR30546">
    <property type="entry name" value="FLAVODOXIN-RELATED PROTEIN WRBA-RELATED"/>
    <property type="match status" value="1"/>
</dbReference>
<comment type="caution">
    <text evidence="3">The sequence shown here is derived from an EMBL/GenBank/DDBJ whole genome shotgun (WGS) entry which is preliminary data.</text>
</comment>
<dbReference type="InterPro" id="IPR005025">
    <property type="entry name" value="FMN_Rdtase-like_dom"/>
</dbReference>
<comment type="similarity">
    <text evidence="1">Belongs to the WrbA family.</text>
</comment>
<organism evidence="3 4">
    <name type="scientific">Chroogloeocystis siderophila 5.2 s.c.1</name>
    <dbReference type="NCBI Taxonomy" id="247279"/>
    <lineage>
        <taxon>Bacteria</taxon>
        <taxon>Bacillati</taxon>
        <taxon>Cyanobacteriota</taxon>
        <taxon>Cyanophyceae</taxon>
        <taxon>Oscillatoriophycideae</taxon>
        <taxon>Chroococcales</taxon>
        <taxon>Chroococcaceae</taxon>
        <taxon>Chroogloeocystis</taxon>
    </lineage>
</organism>
<dbReference type="PROSITE" id="PS50902">
    <property type="entry name" value="FLAVODOXIN_LIKE"/>
    <property type="match status" value="1"/>
</dbReference>
<dbReference type="InterPro" id="IPR008254">
    <property type="entry name" value="Flavodoxin/NO_synth"/>
</dbReference>
<dbReference type="RefSeq" id="WP_073548181.1">
    <property type="nucleotide sequence ID" value="NZ_CAWMVK010000023.1"/>
</dbReference>
<evidence type="ECO:0000259" key="2">
    <source>
        <dbReference type="PROSITE" id="PS50902"/>
    </source>
</evidence>
<reference evidence="3 4" key="1">
    <citation type="submission" date="2016-11" db="EMBL/GenBank/DDBJ databases">
        <title>Draft Genome Sequences of Nine Cyanobacterial Strains from Diverse Habitats.</title>
        <authorList>
            <person name="Zhu T."/>
            <person name="Hou S."/>
            <person name="Lu X."/>
            <person name="Hess W.R."/>
        </authorList>
    </citation>
    <scope>NUCLEOTIDE SEQUENCE [LARGE SCALE GENOMIC DNA]</scope>
    <source>
        <strain evidence="3 4">5.2 s.c.1</strain>
    </source>
</reference>
<dbReference type="InterPro" id="IPR029039">
    <property type="entry name" value="Flavoprotein-like_sf"/>
</dbReference>
<dbReference type="SUPFAM" id="SSF52218">
    <property type="entry name" value="Flavoproteins"/>
    <property type="match status" value="1"/>
</dbReference>
<dbReference type="FunFam" id="3.40.50.360:FF:000001">
    <property type="entry name" value="NAD(P)H dehydrogenase (Quinone) FQR1-like"/>
    <property type="match status" value="1"/>
</dbReference>
<dbReference type="OrthoDB" id="9801479at2"/>